<dbReference type="RefSeq" id="WP_220715970.1">
    <property type="nucleotide sequence ID" value="NZ_JAIFOC010000514.1"/>
</dbReference>
<feature type="non-terminal residue" evidence="1">
    <location>
        <position position="76"/>
    </location>
</feature>
<dbReference type="EMBL" id="JAIFOC010000514">
    <property type="protein sequence ID" value="MBX4224164.1"/>
    <property type="molecule type" value="Genomic_DNA"/>
</dbReference>
<name>A0A9X1KB45_ENTFC</name>
<organism evidence="1 2">
    <name type="scientific">Enterococcus faecium</name>
    <name type="common">Streptococcus faecium</name>
    <dbReference type="NCBI Taxonomy" id="1352"/>
    <lineage>
        <taxon>Bacteria</taxon>
        <taxon>Bacillati</taxon>
        <taxon>Bacillota</taxon>
        <taxon>Bacilli</taxon>
        <taxon>Lactobacillales</taxon>
        <taxon>Enterococcaceae</taxon>
        <taxon>Enterococcus</taxon>
    </lineage>
</organism>
<reference evidence="1" key="1">
    <citation type="journal article" date="2022" name="J. Anim. Sci.">
        <title>Whole genome sequence analyses-based assessment of virulence potential and antimicrobial susceptibilities and resistance of Enterococcus faecium strains isolated from commercial swine and cattle probiotic products.</title>
        <authorList>
            <person name="Shridhar P.B."/>
            <person name="Amachawadi R.G."/>
            <person name="Tokach M."/>
            <person name="Patel I."/>
            <person name="Gangiredla J."/>
            <person name="Mammel M."/>
            <person name="Nagaraja T.G."/>
        </authorList>
    </citation>
    <scope>NUCLEOTIDE SEQUENCE</scope>
    <source>
        <strain evidence="1">EF215</strain>
    </source>
</reference>
<dbReference type="AlphaFoldDB" id="A0A9X1KB45"/>
<gene>
    <name evidence="1" type="ORF">KYX88_15830</name>
</gene>
<dbReference type="Proteomes" id="UP001139644">
    <property type="component" value="Unassembled WGS sequence"/>
</dbReference>
<dbReference type="InterPro" id="IPR009414">
    <property type="entry name" value="DUF1064"/>
</dbReference>
<comment type="caution">
    <text evidence="1">The sequence shown here is derived from an EMBL/GenBank/DDBJ whole genome shotgun (WGS) entry which is preliminary data.</text>
</comment>
<protein>
    <submittedName>
        <fullName evidence="1">DUF1064 domain-containing protein</fullName>
    </submittedName>
</protein>
<dbReference type="Pfam" id="PF06356">
    <property type="entry name" value="DUF1064"/>
    <property type="match status" value="1"/>
</dbReference>
<evidence type="ECO:0000313" key="2">
    <source>
        <dbReference type="Proteomes" id="UP001139644"/>
    </source>
</evidence>
<proteinExistence type="predicted"/>
<accession>A0A9X1KB45</accession>
<sequence>MATRSKYGNKKHEVDGITFDSKAEARYYMKLKRNGMSFMPLSETYCAMQEDVLLQEGYLCNDRKIAPIYYRADFVI</sequence>
<evidence type="ECO:0000313" key="1">
    <source>
        <dbReference type="EMBL" id="MBX4224164.1"/>
    </source>
</evidence>